<proteinExistence type="predicted"/>
<organism evidence="2 3">
    <name type="scientific">Neurospora hispaniola</name>
    <dbReference type="NCBI Taxonomy" id="588809"/>
    <lineage>
        <taxon>Eukaryota</taxon>
        <taxon>Fungi</taxon>
        <taxon>Dikarya</taxon>
        <taxon>Ascomycota</taxon>
        <taxon>Pezizomycotina</taxon>
        <taxon>Sordariomycetes</taxon>
        <taxon>Sordariomycetidae</taxon>
        <taxon>Sordariales</taxon>
        <taxon>Sordariaceae</taxon>
        <taxon>Neurospora</taxon>
    </lineage>
</organism>
<accession>A0AAJ0I090</accession>
<sequence length="85" mass="9490">MLDLCVLKLSNWPAIGIVDRDGVKLRQNPFTHALYGQDPYVPHMPVSSVAGQDQDGLEKSYRYQAVPNRGCGPDEEGPRMDCRTD</sequence>
<comment type="caution">
    <text evidence="2">The sequence shown here is derived from an EMBL/GenBank/DDBJ whole genome shotgun (WGS) entry which is preliminary data.</text>
</comment>
<name>A0AAJ0I090_9PEZI</name>
<evidence type="ECO:0000256" key="1">
    <source>
        <dbReference type="SAM" id="MobiDB-lite"/>
    </source>
</evidence>
<evidence type="ECO:0000313" key="3">
    <source>
        <dbReference type="Proteomes" id="UP001285908"/>
    </source>
</evidence>
<reference evidence="2 3" key="1">
    <citation type="journal article" date="2023" name="Mol. Phylogenet. Evol.">
        <title>Genome-scale phylogeny and comparative genomics of the fungal order Sordariales.</title>
        <authorList>
            <person name="Hensen N."/>
            <person name="Bonometti L."/>
            <person name="Westerberg I."/>
            <person name="Brannstrom I.O."/>
            <person name="Guillou S."/>
            <person name="Cros-Aarteil S."/>
            <person name="Calhoun S."/>
            <person name="Haridas S."/>
            <person name="Kuo A."/>
            <person name="Mondo S."/>
            <person name="Pangilinan J."/>
            <person name="Riley R."/>
            <person name="LaButti K."/>
            <person name="Andreopoulos B."/>
            <person name="Lipzen A."/>
            <person name="Chen C."/>
            <person name="Yan M."/>
            <person name="Daum C."/>
            <person name="Ng V."/>
            <person name="Clum A."/>
            <person name="Steindorff A."/>
            <person name="Ohm R.A."/>
            <person name="Martin F."/>
            <person name="Silar P."/>
            <person name="Natvig D.O."/>
            <person name="Lalanne C."/>
            <person name="Gautier V."/>
            <person name="Ament-Velasquez S.L."/>
            <person name="Kruys A."/>
            <person name="Hutchinson M.I."/>
            <person name="Powell A.J."/>
            <person name="Barry K."/>
            <person name="Miller A.N."/>
            <person name="Grigoriev I.V."/>
            <person name="Debuchy R."/>
            <person name="Gladieux P."/>
            <person name="Hiltunen Thoren M."/>
            <person name="Johannesson H."/>
        </authorList>
    </citation>
    <scope>NUCLEOTIDE SEQUENCE [LARGE SCALE GENOMIC DNA]</scope>
    <source>
        <strain evidence="2 3">FGSC 10403</strain>
    </source>
</reference>
<dbReference type="Proteomes" id="UP001285908">
    <property type="component" value="Unassembled WGS sequence"/>
</dbReference>
<dbReference type="RefSeq" id="XP_062689066.1">
    <property type="nucleotide sequence ID" value="XM_062835483.1"/>
</dbReference>
<dbReference type="AlphaFoldDB" id="A0AAJ0I090"/>
<evidence type="ECO:0000313" key="2">
    <source>
        <dbReference type="EMBL" id="KAK3486509.1"/>
    </source>
</evidence>
<dbReference type="GeneID" id="87873105"/>
<feature type="region of interest" description="Disordered" evidence="1">
    <location>
        <begin position="65"/>
        <end position="85"/>
    </location>
</feature>
<feature type="compositionally biased region" description="Basic and acidic residues" evidence="1">
    <location>
        <begin position="76"/>
        <end position="85"/>
    </location>
</feature>
<protein>
    <submittedName>
        <fullName evidence="2">Uncharacterized protein</fullName>
    </submittedName>
</protein>
<gene>
    <name evidence="2" type="ORF">B0T23DRAFT_325137</name>
</gene>
<dbReference type="EMBL" id="JAULSX010000008">
    <property type="protein sequence ID" value="KAK3486509.1"/>
    <property type="molecule type" value="Genomic_DNA"/>
</dbReference>
<keyword evidence="3" id="KW-1185">Reference proteome</keyword>